<proteinExistence type="inferred from homology"/>
<evidence type="ECO:0000256" key="3">
    <source>
        <dbReference type="ARBA" id="ARBA00023033"/>
    </source>
</evidence>
<comment type="catalytic activity">
    <reaction evidence="4">
        <text>melleolide F + FADH2 + chloride + O2 = 6'-chloromelleolide F + FAD + 2 H2O + H(+)</text>
        <dbReference type="Rhea" id="RHEA:67160"/>
        <dbReference type="ChEBI" id="CHEBI:15377"/>
        <dbReference type="ChEBI" id="CHEBI:15378"/>
        <dbReference type="ChEBI" id="CHEBI:15379"/>
        <dbReference type="ChEBI" id="CHEBI:17996"/>
        <dbReference type="ChEBI" id="CHEBI:57692"/>
        <dbReference type="ChEBI" id="CHEBI:58307"/>
        <dbReference type="ChEBI" id="CHEBI:167712"/>
        <dbReference type="ChEBI" id="CHEBI:167713"/>
    </reaction>
    <physiologicalReaction direction="left-to-right" evidence="4">
        <dbReference type="Rhea" id="RHEA:67161"/>
    </physiologicalReaction>
</comment>
<reference evidence="5 6" key="1">
    <citation type="submission" date="2016-08" db="EMBL/GenBank/DDBJ databases">
        <authorList>
            <consortium name="Lentinula edodes genome sequencing consortium"/>
            <person name="Sakamoto Y."/>
            <person name="Nakade K."/>
            <person name="Sato S."/>
            <person name="Yoshida Y."/>
            <person name="Miyazaki K."/>
            <person name="Natsume S."/>
            <person name="Konno N."/>
        </authorList>
    </citation>
    <scope>NUCLEOTIDE SEQUENCE [LARGE SCALE GENOMIC DNA]</scope>
    <source>
        <strain evidence="5 6">NBRC 111202</strain>
    </source>
</reference>
<reference evidence="5 6" key="2">
    <citation type="submission" date="2017-02" db="EMBL/GenBank/DDBJ databases">
        <title>A genome survey and senescence transcriptome analysis in Lentinula edodes.</title>
        <authorList>
            <person name="Sakamoto Y."/>
            <person name="Nakade K."/>
            <person name="Sato S."/>
            <person name="Yoshida Y."/>
            <person name="Miyazaki K."/>
            <person name="Natsume S."/>
            <person name="Konno N."/>
        </authorList>
    </citation>
    <scope>NUCLEOTIDE SEQUENCE [LARGE SCALE GENOMIC DNA]</scope>
    <source>
        <strain evidence="5 6">NBRC 111202</strain>
    </source>
</reference>
<evidence type="ECO:0000313" key="6">
    <source>
        <dbReference type="Proteomes" id="UP000188533"/>
    </source>
</evidence>
<gene>
    <name evidence="5" type="ORF">LENED_000471</name>
</gene>
<evidence type="ECO:0000313" key="5">
    <source>
        <dbReference type="EMBL" id="GAV99041.1"/>
    </source>
</evidence>
<name>A0A1Q3DVL7_LENED</name>
<dbReference type="GO" id="GO:0044550">
    <property type="term" value="P:secondary metabolite biosynthetic process"/>
    <property type="evidence" value="ECO:0007669"/>
    <property type="project" value="UniProtKB-ARBA"/>
</dbReference>
<comment type="caution">
    <text evidence="5">The sequence shown here is derived from an EMBL/GenBank/DDBJ whole genome shotgun (WGS) entry which is preliminary data.</text>
</comment>
<dbReference type="GO" id="GO:0140907">
    <property type="term" value="F:flavin-dependent halogenase activity"/>
    <property type="evidence" value="ECO:0007669"/>
    <property type="project" value="UniProtKB-ARBA"/>
</dbReference>
<keyword evidence="2" id="KW-0560">Oxidoreductase</keyword>
<dbReference type="Pfam" id="PF04820">
    <property type="entry name" value="Trp_halogenase"/>
    <property type="match status" value="2"/>
</dbReference>
<dbReference type="STRING" id="5353.A0A1Q3DVL7"/>
<dbReference type="InterPro" id="IPR036188">
    <property type="entry name" value="FAD/NAD-bd_sf"/>
</dbReference>
<dbReference type="PRINTS" id="PR00420">
    <property type="entry name" value="RNGMNOXGNASE"/>
</dbReference>
<evidence type="ECO:0000256" key="1">
    <source>
        <dbReference type="ARBA" id="ARBA00005706"/>
    </source>
</evidence>
<dbReference type="Proteomes" id="UP000188533">
    <property type="component" value="Unassembled WGS sequence"/>
</dbReference>
<dbReference type="InterPro" id="IPR006905">
    <property type="entry name" value="Flavin_halogenase"/>
</dbReference>
<dbReference type="EMBL" id="BDGU01000007">
    <property type="protein sequence ID" value="GAV99041.1"/>
    <property type="molecule type" value="Genomic_DNA"/>
</dbReference>
<dbReference type="GO" id="GO:0004497">
    <property type="term" value="F:monooxygenase activity"/>
    <property type="evidence" value="ECO:0007669"/>
    <property type="project" value="UniProtKB-KW"/>
</dbReference>
<evidence type="ECO:0000256" key="2">
    <source>
        <dbReference type="ARBA" id="ARBA00023002"/>
    </source>
</evidence>
<dbReference type="PANTHER" id="PTHR43747">
    <property type="entry name" value="FAD-BINDING PROTEIN"/>
    <property type="match status" value="1"/>
</dbReference>
<keyword evidence="6" id="KW-1185">Reference proteome</keyword>
<comment type="similarity">
    <text evidence="1">Belongs to the flavin-dependent halogenase family.</text>
</comment>
<evidence type="ECO:0000256" key="4">
    <source>
        <dbReference type="ARBA" id="ARBA00049364"/>
    </source>
</evidence>
<dbReference type="AlphaFoldDB" id="A0A1Q3DVL7"/>
<dbReference type="SUPFAM" id="SSF51905">
    <property type="entry name" value="FAD/NAD(P)-binding domain"/>
    <property type="match status" value="1"/>
</dbReference>
<organism evidence="5 6">
    <name type="scientific">Lentinula edodes</name>
    <name type="common">Shiitake mushroom</name>
    <name type="synonym">Lentinus edodes</name>
    <dbReference type="NCBI Taxonomy" id="5353"/>
    <lineage>
        <taxon>Eukaryota</taxon>
        <taxon>Fungi</taxon>
        <taxon>Dikarya</taxon>
        <taxon>Basidiomycota</taxon>
        <taxon>Agaricomycotina</taxon>
        <taxon>Agaricomycetes</taxon>
        <taxon>Agaricomycetidae</taxon>
        <taxon>Agaricales</taxon>
        <taxon>Marasmiineae</taxon>
        <taxon>Omphalotaceae</taxon>
        <taxon>Lentinula</taxon>
    </lineage>
</organism>
<sequence>MGIPVVPRSTKILVIGGGPAGAYTASVLAREGFQVTVFEKDHFPRYHVGESMLPSFNAFLEFVGAKEKVKKCGFVMKPGAAIKLNQYKREGYTNFIQFNLENSAWNLLRSEFDDLLLKHAAECGAQVHNGVIIDEIHFSKTDKTRPISASWSSKYGSQTGTISFDWLVDASGRNGIMSTKYLKSRKFNESLRNIATWGYWRGAGVYSPGTDRENAPWFEALTDETGWAWFIPLHNGTVSVGVVVSEKSNRLKKSRIQASSDKDTTVAHYLEQLKLAPGVLRLLGDATFNGLTRSAGDYSYSSKSNHYAGNHYRIAGDAGAFIDPLFSSGIHLAFTGGLAAAASIASSIRGDCTEAEAIAFHNAKIGTAYTRFLVVVWAVYKQMKSQTTPILAEVNEDNFDRAFDFLRPVIQGGAEADPHLTENELNEALEFCEHGVGPASPDLFANVAQRIDPELLTPNAPLMSAKEVDAITGEDEEAKQVLRKHNSNKALSIAFDYQHNFRNEILNGIYILRLAKTYDVCSNGSHAGVLLKRTPNWIEAGVRILRGCSIPSQAKAPRIHLFLESF</sequence>
<accession>A0A1Q3DVL7</accession>
<keyword evidence="3" id="KW-0503">Monooxygenase</keyword>
<dbReference type="InterPro" id="IPR050816">
    <property type="entry name" value="Flavin-dep_Halogenase_NPB"/>
</dbReference>
<protein>
    <submittedName>
        <fullName evidence="5">Halogenase</fullName>
    </submittedName>
</protein>
<dbReference type="Gene3D" id="3.50.50.60">
    <property type="entry name" value="FAD/NAD(P)-binding domain"/>
    <property type="match status" value="1"/>
</dbReference>
<dbReference type="PANTHER" id="PTHR43747:SF5">
    <property type="entry name" value="FAD-BINDING DOMAIN-CONTAINING PROTEIN"/>
    <property type="match status" value="1"/>
</dbReference>